<reference evidence="2" key="1">
    <citation type="journal article" date="2019" name="Int. J. Syst. Evol. Microbiol.">
        <title>The Global Catalogue of Microorganisms (GCM) 10K type strain sequencing project: providing services to taxonomists for standard genome sequencing and annotation.</title>
        <authorList>
            <consortium name="The Broad Institute Genomics Platform"/>
            <consortium name="The Broad Institute Genome Sequencing Center for Infectious Disease"/>
            <person name="Wu L."/>
            <person name="Ma J."/>
        </authorList>
    </citation>
    <scope>NUCLEOTIDE SEQUENCE [LARGE SCALE GENOMIC DNA]</scope>
    <source>
        <strain evidence="2">KCTC 62102</strain>
    </source>
</reference>
<proteinExistence type="predicted"/>
<protein>
    <recommendedName>
        <fullName evidence="3">DUF3455 domain-containing protein</fullName>
    </recommendedName>
</protein>
<evidence type="ECO:0000313" key="1">
    <source>
        <dbReference type="EMBL" id="MFC3086247.1"/>
    </source>
</evidence>
<dbReference type="EMBL" id="JBHRSM010000016">
    <property type="protein sequence ID" value="MFC3086247.1"/>
    <property type="molecule type" value="Genomic_DNA"/>
</dbReference>
<sequence length="142" mass="14642">MNAAGDRHGILGLYGSNAALATTLALAAAIKCIGIGFQRGTHTRWQLVANDDTGSPTLTDMGASFAIATGGVLTLFIAAPPNGSSVWVRVVDEVSGAVFEQETTADLPATTQFLSPRLFLNNGATAAAVAYDCSGVYVETDY</sequence>
<evidence type="ECO:0008006" key="3">
    <source>
        <dbReference type="Google" id="ProtNLM"/>
    </source>
</evidence>
<gene>
    <name evidence="1" type="ORF">ACFOD6_09335</name>
</gene>
<keyword evidence="2" id="KW-1185">Reference proteome</keyword>
<organism evidence="1 2">
    <name type="scientific">Tabrizicola soli</name>
    <dbReference type="NCBI Taxonomy" id="2185115"/>
    <lineage>
        <taxon>Bacteria</taxon>
        <taxon>Pseudomonadati</taxon>
        <taxon>Pseudomonadota</taxon>
        <taxon>Alphaproteobacteria</taxon>
        <taxon>Rhodobacterales</taxon>
        <taxon>Paracoccaceae</taxon>
        <taxon>Tabrizicola</taxon>
    </lineage>
</organism>
<evidence type="ECO:0000313" key="2">
    <source>
        <dbReference type="Proteomes" id="UP001595445"/>
    </source>
</evidence>
<name>A0ABV7DUT5_9RHOB</name>
<accession>A0ABV7DUT5</accession>
<dbReference type="RefSeq" id="WP_386002367.1">
    <property type="nucleotide sequence ID" value="NZ_JAEACP010000020.1"/>
</dbReference>
<dbReference type="Proteomes" id="UP001595445">
    <property type="component" value="Unassembled WGS sequence"/>
</dbReference>
<comment type="caution">
    <text evidence="1">The sequence shown here is derived from an EMBL/GenBank/DDBJ whole genome shotgun (WGS) entry which is preliminary data.</text>
</comment>